<name>A0AA40CWH1_9PEZI</name>
<evidence type="ECO:0000313" key="2">
    <source>
        <dbReference type="EMBL" id="KAK0651739.1"/>
    </source>
</evidence>
<evidence type="ECO:0000256" key="1">
    <source>
        <dbReference type="SAM" id="MobiDB-lite"/>
    </source>
</evidence>
<proteinExistence type="predicted"/>
<accession>A0AA40CWH1</accession>
<protein>
    <submittedName>
        <fullName evidence="2">Uncharacterized protein</fullName>
    </submittedName>
</protein>
<dbReference type="AlphaFoldDB" id="A0AA40CWH1"/>
<comment type="caution">
    <text evidence="2">The sequence shown here is derived from an EMBL/GenBank/DDBJ whole genome shotgun (WGS) entry which is preliminary data.</text>
</comment>
<sequence>MVKTPSNAPNTALMKRNQTKHQKWATPREAIGPFPKKETRPLPCPPHDKSICIPYPPSGTNTKP</sequence>
<feature type="compositionally biased region" description="Basic and acidic residues" evidence="1">
    <location>
        <begin position="35"/>
        <end position="50"/>
    </location>
</feature>
<keyword evidence="3" id="KW-1185">Reference proteome</keyword>
<gene>
    <name evidence="2" type="ORF">B0T16DRAFT_404579</name>
</gene>
<feature type="compositionally biased region" description="Polar residues" evidence="1">
    <location>
        <begin position="1"/>
        <end position="10"/>
    </location>
</feature>
<reference evidence="2" key="1">
    <citation type="submission" date="2023-06" db="EMBL/GenBank/DDBJ databases">
        <title>Genome-scale phylogeny and comparative genomics of the fungal order Sordariales.</title>
        <authorList>
            <consortium name="Lawrence Berkeley National Laboratory"/>
            <person name="Hensen N."/>
            <person name="Bonometti L."/>
            <person name="Westerberg I."/>
            <person name="Brannstrom I.O."/>
            <person name="Guillou S."/>
            <person name="Cros-Aarteil S."/>
            <person name="Calhoun S."/>
            <person name="Haridas S."/>
            <person name="Kuo A."/>
            <person name="Mondo S."/>
            <person name="Pangilinan J."/>
            <person name="Riley R."/>
            <person name="Labutti K."/>
            <person name="Andreopoulos B."/>
            <person name="Lipzen A."/>
            <person name="Chen C."/>
            <person name="Yanf M."/>
            <person name="Daum C."/>
            <person name="Ng V."/>
            <person name="Clum A."/>
            <person name="Steindorff A."/>
            <person name="Ohm R."/>
            <person name="Martin F."/>
            <person name="Silar P."/>
            <person name="Natvig D."/>
            <person name="Lalanne C."/>
            <person name="Gautier V."/>
            <person name="Ament-Velasquez S.L."/>
            <person name="Kruys A."/>
            <person name="Hutchinson M.I."/>
            <person name="Powell A.J."/>
            <person name="Barry K."/>
            <person name="Miller A.N."/>
            <person name="Grigoriev I.V."/>
            <person name="Debuchy R."/>
            <person name="Gladieux P."/>
            <person name="Thoren M.H."/>
            <person name="Johannesson H."/>
        </authorList>
    </citation>
    <scope>NUCLEOTIDE SEQUENCE</scope>
    <source>
        <strain evidence="2">SMH2532-1</strain>
    </source>
</reference>
<dbReference type="EMBL" id="JAULSV010000002">
    <property type="protein sequence ID" value="KAK0651739.1"/>
    <property type="molecule type" value="Genomic_DNA"/>
</dbReference>
<feature type="region of interest" description="Disordered" evidence="1">
    <location>
        <begin position="1"/>
        <end position="64"/>
    </location>
</feature>
<organism evidence="2 3">
    <name type="scientific">Cercophora newfieldiana</name>
    <dbReference type="NCBI Taxonomy" id="92897"/>
    <lineage>
        <taxon>Eukaryota</taxon>
        <taxon>Fungi</taxon>
        <taxon>Dikarya</taxon>
        <taxon>Ascomycota</taxon>
        <taxon>Pezizomycotina</taxon>
        <taxon>Sordariomycetes</taxon>
        <taxon>Sordariomycetidae</taxon>
        <taxon>Sordariales</taxon>
        <taxon>Lasiosphaeriaceae</taxon>
        <taxon>Cercophora</taxon>
    </lineage>
</organism>
<dbReference type="Proteomes" id="UP001174936">
    <property type="component" value="Unassembled WGS sequence"/>
</dbReference>
<evidence type="ECO:0000313" key="3">
    <source>
        <dbReference type="Proteomes" id="UP001174936"/>
    </source>
</evidence>